<dbReference type="InterPro" id="IPR006059">
    <property type="entry name" value="SBP"/>
</dbReference>
<feature type="binding site" evidence="3">
    <location>
        <position position="96"/>
    </location>
    <ligand>
        <name>Fe cation</name>
        <dbReference type="ChEBI" id="CHEBI:24875"/>
    </ligand>
</feature>
<keyword evidence="2 4" id="KW-0732">Signal</keyword>
<dbReference type="PIRSF" id="PIRSF002825">
    <property type="entry name" value="CfbpA"/>
    <property type="match status" value="1"/>
</dbReference>
<dbReference type="Proteomes" id="UP000062519">
    <property type="component" value="Chromosome 2"/>
</dbReference>
<comment type="similarity">
    <text evidence="1">Belongs to the bacterial solute-binding protein 1 family.</text>
</comment>
<feature type="chain" id="PRO_5015352904" evidence="4">
    <location>
        <begin position="39"/>
        <end position="348"/>
    </location>
</feature>
<dbReference type="AlphaFoldDB" id="A0A1B4FK00"/>
<dbReference type="CDD" id="cd13543">
    <property type="entry name" value="PBP2_Fbp"/>
    <property type="match status" value="1"/>
</dbReference>
<dbReference type="InterPro" id="IPR026045">
    <property type="entry name" value="Ferric-bd"/>
</dbReference>
<organism evidence="5 6">
    <name type="scientific">Burkholderia mayonis</name>
    <dbReference type="NCBI Taxonomy" id="1385591"/>
    <lineage>
        <taxon>Bacteria</taxon>
        <taxon>Pseudomonadati</taxon>
        <taxon>Pseudomonadota</taxon>
        <taxon>Betaproteobacteria</taxon>
        <taxon>Burkholderiales</taxon>
        <taxon>Burkholderiaceae</taxon>
        <taxon>Burkholderia</taxon>
        <taxon>pseudomallei group</taxon>
    </lineage>
</organism>
<gene>
    <name evidence="5" type="ORF">WS70_19035</name>
</gene>
<evidence type="ECO:0000256" key="2">
    <source>
        <dbReference type="ARBA" id="ARBA00022729"/>
    </source>
</evidence>
<dbReference type="InterPro" id="IPR006311">
    <property type="entry name" value="TAT_signal"/>
</dbReference>
<dbReference type="Pfam" id="PF13416">
    <property type="entry name" value="SBP_bac_8"/>
    <property type="match status" value="1"/>
</dbReference>
<dbReference type="RefSeq" id="WP_059596484.1">
    <property type="nucleotide sequence ID" value="NZ_CP013387.1"/>
</dbReference>
<dbReference type="EMBL" id="CP013387">
    <property type="protein sequence ID" value="AOJ03997.1"/>
    <property type="molecule type" value="Genomic_DNA"/>
</dbReference>
<dbReference type="GO" id="GO:0046872">
    <property type="term" value="F:metal ion binding"/>
    <property type="evidence" value="ECO:0007669"/>
    <property type="project" value="UniProtKB-KW"/>
</dbReference>
<evidence type="ECO:0000256" key="3">
    <source>
        <dbReference type="PIRSR" id="PIRSR002825-1"/>
    </source>
</evidence>
<evidence type="ECO:0000313" key="5">
    <source>
        <dbReference type="EMBL" id="AOJ03997.1"/>
    </source>
</evidence>
<accession>A0A1B4FK00</accession>
<dbReference type="SUPFAM" id="SSF53850">
    <property type="entry name" value="Periplasmic binding protein-like II"/>
    <property type="match status" value="1"/>
</dbReference>
<keyword evidence="6" id="KW-1185">Reference proteome</keyword>
<protein>
    <submittedName>
        <fullName evidence="5">Iron ABC transporter substrate-binding protein</fullName>
    </submittedName>
</protein>
<feature type="binding site" evidence="3">
    <location>
        <position position="232"/>
    </location>
    <ligand>
        <name>Fe cation</name>
        <dbReference type="ChEBI" id="CHEBI:24875"/>
    </ligand>
</feature>
<evidence type="ECO:0000256" key="4">
    <source>
        <dbReference type="SAM" id="SignalP"/>
    </source>
</evidence>
<feature type="binding site" evidence="3">
    <location>
        <position position="233"/>
    </location>
    <ligand>
        <name>Fe cation</name>
        <dbReference type="ChEBI" id="CHEBI:24875"/>
    </ligand>
</feature>
<proteinExistence type="inferred from homology"/>
<dbReference type="PANTHER" id="PTHR30006:SF15">
    <property type="entry name" value="IRON-UTILIZATION PERIPLASMIC PROTEIN"/>
    <property type="match status" value="1"/>
</dbReference>
<dbReference type="PANTHER" id="PTHR30006">
    <property type="entry name" value="THIAMINE-BINDING PERIPLASMIC PROTEIN-RELATED"/>
    <property type="match status" value="1"/>
</dbReference>
<evidence type="ECO:0000256" key="1">
    <source>
        <dbReference type="ARBA" id="ARBA00008520"/>
    </source>
</evidence>
<name>A0A1B4FK00_9BURK</name>
<keyword evidence="3" id="KW-0408">Iron</keyword>
<dbReference type="Gene3D" id="3.40.190.10">
    <property type="entry name" value="Periplasmic binding protein-like II"/>
    <property type="match status" value="2"/>
</dbReference>
<dbReference type="PROSITE" id="PS51318">
    <property type="entry name" value="TAT"/>
    <property type="match status" value="1"/>
</dbReference>
<sequence length="348" mass="36620">MNNACILRGLRRHASTTAIAAAAALALAGALASPLASAATLTLYSAQHEQVVNQLVKDFEAQTGIGVKVRTGEGPALAAQLVAEGDRTPADVYFTENSPELVLLDEKGLLAKTDAATLAAVPDRFSSPDGNWVGVLARENVLIYNVTKIQPQQLPASLLDLAKPEWKGKVGIAPSDADFLPLVSGVLALKGEAATLQWLKGLKTNAQIFDDEEGVTAAVNRGAVATGIVNNYYWARLHAELGDKAIRSAMFHFANGDVGGLVNVSGAAVMKASKHGADAQKFVAYLAGERAQNLMAKGRVSFEYPLHPGVAPDPILKPFDQLSPPAITFKQLGDDSQAGKLLRRAGLL</sequence>
<feature type="signal peptide" evidence="4">
    <location>
        <begin position="1"/>
        <end position="38"/>
    </location>
</feature>
<feature type="binding site" evidence="3">
    <location>
        <position position="48"/>
    </location>
    <ligand>
        <name>Fe cation</name>
        <dbReference type="ChEBI" id="CHEBI:24875"/>
    </ligand>
</feature>
<dbReference type="GO" id="GO:0030288">
    <property type="term" value="C:outer membrane-bounded periplasmic space"/>
    <property type="evidence" value="ECO:0007669"/>
    <property type="project" value="TreeGrafter"/>
</dbReference>
<reference evidence="5 6" key="1">
    <citation type="submission" date="2015-12" db="EMBL/GenBank/DDBJ databases">
        <title>Diversity of Burkholderia near neighbor genomes.</title>
        <authorList>
            <person name="Sahl J."/>
            <person name="Wagner D."/>
            <person name="Keim P."/>
        </authorList>
    </citation>
    <scope>NUCLEOTIDE SEQUENCE [LARGE SCALE GENOMIC DNA]</scope>
    <source>
        <strain evidence="5 6">BDU6</strain>
    </source>
</reference>
<evidence type="ECO:0000313" key="6">
    <source>
        <dbReference type="Proteomes" id="UP000062519"/>
    </source>
</evidence>
<keyword evidence="3" id="KW-0479">Metal-binding</keyword>
<dbReference type="KEGG" id="buu:WS70_19035"/>